<evidence type="ECO:0000313" key="4">
    <source>
        <dbReference type="EnsemblFungi" id="PTTG_26051-t43_1-p1"/>
    </source>
</evidence>
<keyword evidence="5" id="KW-1185">Reference proteome</keyword>
<accession>A0A180GXA0</accession>
<gene>
    <name evidence="3" type="ORF">PTTG_26051</name>
</gene>
<proteinExistence type="predicted"/>
<dbReference type="OrthoDB" id="2501668at2759"/>
<dbReference type="EnsemblFungi" id="PTTG_26051-t43_1">
    <property type="protein sequence ID" value="PTTG_26051-t43_1-p1"/>
    <property type="gene ID" value="PTTG_26051"/>
</dbReference>
<dbReference type="AlphaFoldDB" id="A0A180GXA0"/>
<name>A0A180GXA0_PUCT1</name>
<reference evidence="4" key="4">
    <citation type="submission" date="2025-05" db="UniProtKB">
        <authorList>
            <consortium name="EnsemblFungi"/>
        </authorList>
    </citation>
    <scope>IDENTIFICATION</scope>
    <source>
        <strain evidence="4">isolate 1-1 / race 1 (BBBD)</strain>
    </source>
</reference>
<reference evidence="4 5" key="3">
    <citation type="journal article" date="2017" name="G3 (Bethesda)">
        <title>Comparative analysis highlights variable genome content of wheat rusts and divergence of the mating loci.</title>
        <authorList>
            <person name="Cuomo C.A."/>
            <person name="Bakkeren G."/>
            <person name="Khalil H.B."/>
            <person name="Panwar V."/>
            <person name="Joly D."/>
            <person name="Linning R."/>
            <person name="Sakthikumar S."/>
            <person name="Song X."/>
            <person name="Adiconis X."/>
            <person name="Fan L."/>
            <person name="Goldberg J.M."/>
            <person name="Levin J.Z."/>
            <person name="Young S."/>
            <person name="Zeng Q."/>
            <person name="Anikster Y."/>
            <person name="Bruce M."/>
            <person name="Wang M."/>
            <person name="Yin C."/>
            <person name="McCallum B."/>
            <person name="Szabo L.J."/>
            <person name="Hulbert S."/>
            <person name="Chen X."/>
            <person name="Fellers J.P."/>
        </authorList>
    </citation>
    <scope>NUCLEOTIDE SEQUENCE</scope>
    <source>
        <strain evidence="5">Isolate 1-1 / race 1 (BBBD)</strain>
        <strain evidence="4">isolate 1-1 / race 1 (BBBD)</strain>
    </source>
</reference>
<organism evidence="3">
    <name type="scientific">Puccinia triticina (isolate 1-1 / race 1 (BBBD))</name>
    <name type="common">Brown leaf rust fungus</name>
    <dbReference type="NCBI Taxonomy" id="630390"/>
    <lineage>
        <taxon>Eukaryota</taxon>
        <taxon>Fungi</taxon>
        <taxon>Dikarya</taxon>
        <taxon>Basidiomycota</taxon>
        <taxon>Pucciniomycotina</taxon>
        <taxon>Pucciniomycetes</taxon>
        <taxon>Pucciniales</taxon>
        <taxon>Pucciniaceae</taxon>
        <taxon>Puccinia</taxon>
    </lineage>
</organism>
<dbReference type="VEuPathDB" id="FungiDB:PTTG_26051"/>
<dbReference type="STRING" id="630390.A0A180GXA0"/>
<sequence>MDAFNEAMKKVPSFQIKLRMFQSEESYKAVWKSQIARVLHEYIAQPQNPPPVEKISSTPPEIQMFMLMDASENSAKGMGQVLDSIALQTGLNTNNFFGCLQLMDGDLATCRNFNCLRSLRTPSRYAQHSLHNIHFQLSASHTLWNIASSIFKAHFGDNQNSMDTGAWRCLEALGIPNAKAFPKKDFSLMINHIEKVHEATILFGLKKIMGTEEDRMNEFDPSNPRPKIPTSKWNSIIDEFYNQYCTGQARHQAAQRKSPKLHNLLIQLQEFSTVVEANQAMKSGDIGRHLNTRKTWSVMSQLLKGLRNYSSYLPFSPSGRENHFVAKDFYLKLQNYWLKFFFNQTGTGTQVERLKRLYSMNIQLLRDMMHSIRLDTGATVFTQTHKNVMTAKSLNVFLQMANSYDILGQSDAEMMDEDSDSDSGESHTSEKVQETNDKMKRVANSYLLGYKKIQKEIGVDPQLSRFKLHMPCSYDSEIDDEEMANPTNDIPRYEL</sequence>
<feature type="domain" description="DUF6589" evidence="2">
    <location>
        <begin position="24"/>
        <end position="313"/>
    </location>
</feature>
<evidence type="ECO:0000259" key="2">
    <source>
        <dbReference type="Pfam" id="PF20231"/>
    </source>
</evidence>
<dbReference type="Proteomes" id="UP000005240">
    <property type="component" value="Unassembled WGS sequence"/>
</dbReference>
<feature type="domain" description="DUF6589" evidence="2">
    <location>
        <begin position="317"/>
        <end position="385"/>
    </location>
</feature>
<feature type="region of interest" description="Disordered" evidence="1">
    <location>
        <begin position="414"/>
        <end position="436"/>
    </location>
</feature>
<feature type="compositionally biased region" description="Acidic residues" evidence="1">
    <location>
        <begin position="414"/>
        <end position="423"/>
    </location>
</feature>
<feature type="compositionally biased region" description="Basic and acidic residues" evidence="1">
    <location>
        <begin position="424"/>
        <end position="436"/>
    </location>
</feature>
<dbReference type="Pfam" id="PF20231">
    <property type="entry name" value="DUF6589"/>
    <property type="match status" value="2"/>
</dbReference>
<evidence type="ECO:0000313" key="5">
    <source>
        <dbReference type="Proteomes" id="UP000005240"/>
    </source>
</evidence>
<dbReference type="InterPro" id="IPR046496">
    <property type="entry name" value="DUF6589"/>
</dbReference>
<protein>
    <recommendedName>
        <fullName evidence="2">DUF6589 domain-containing protein</fullName>
    </recommendedName>
</protein>
<evidence type="ECO:0000313" key="3">
    <source>
        <dbReference type="EMBL" id="OAV97425.1"/>
    </source>
</evidence>
<evidence type="ECO:0000256" key="1">
    <source>
        <dbReference type="SAM" id="MobiDB-lite"/>
    </source>
</evidence>
<reference evidence="3" key="2">
    <citation type="submission" date="2016-05" db="EMBL/GenBank/DDBJ databases">
        <title>Comparative analysis highlights variable genome content of wheat rusts and divergence of the mating loci.</title>
        <authorList>
            <person name="Cuomo C.A."/>
            <person name="Bakkeren G."/>
            <person name="Szabo L."/>
            <person name="Khalil H."/>
            <person name="Joly D."/>
            <person name="Goldberg J."/>
            <person name="Young S."/>
            <person name="Zeng Q."/>
            <person name="Fellers J."/>
        </authorList>
    </citation>
    <scope>NUCLEOTIDE SEQUENCE [LARGE SCALE GENOMIC DNA]</scope>
    <source>
        <strain evidence="3">1-1 BBBD Race 1</strain>
    </source>
</reference>
<reference evidence="3" key="1">
    <citation type="submission" date="2009-11" db="EMBL/GenBank/DDBJ databases">
        <authorList>
            <consortium name="The Broad Institute Genome Sequencing Platform"/>
            <person name="Ward D."/>
            <person name="Feldgarden M."/>
            <person name="Earl A."/>
            <person name="Young S.K."/>
            <person name="Zeng Q."/>
            <person name="Koehrsen M."/>
            <person name="Alvarado L."/>
            <person name="Berlin A."/>
            <person name="Bochicchio J."/>
            <person name="Borenstein D."/>
            <person name="Chapman S.B."/>
            <person name="Chen Z."/>
            <person name="Engels R."/>
            <person name="Freedman E."/>
            <person name="Gellesch M."/>
            <person name="Goldberg J."/>
            <person name="Griggs A."/>
            <person name="Gujja S."/>
            <person name="Heilman E."/>
            <person name="Heiman D."/>
            <person name="Hepburn T."/>
            <person name="Howarth C."/>
            <person name="Jen D."/>
            <person name="Larson L."/>
            <person name="Lewis B."/>
            <person name="Mehta T."/>
            <person name="Park D."/>
            <person name="Pearson M."/>
            <person name="Roberts A."/>
            <person name="Saif S."/>
            <person name="Shea T."/>
            <person name="Shenoy N."/>
            <person name="Sisk P."/>
            <person name="Stolte C."/>
            <person name="Sykes S."/>
            <person name="Thomson T."/>
            <person name="Walk T."/>
            <person name="White J."/>
            <person name="Yandava C."/>
            <person name="Izard J."/>
            <person name="Baranova O.V."/>
            <person name="Blanton J.M."/>
            <person name="Tanner A.C."/>
            <person name="Dewhirst F.E."/>
            <person name="Haas B."/>
            <person name="Nusbaum C."/>
            <person name="Birren B."/>
        </authorList>
    </citation>
    <scope>NUCLEOTIDE SEQUENCE [LARGE SCALE GENOMIC DNA]</scope>
    <source>
        <strain evidence="3">1-1 BBBD Race 1</strain>
    </source>
</reference>
<dbReference type="EMBL" id="ADAS02000013">
    <property type="protein sequence ID" value="OAV97425.1"/>
    <property type="molecule type" value="Genomic_DNA"/>
</dbReference>